<feature type="domain" description="Pyrroline-5-carboxylate reductase catalytic N-terminal" evidence="13">
    <location>
        <begin position="2"/>
        <end position="96"/>
    </location>
</feature>
<evidence type="ECO:0000256" key="1">
    <source>
        <dbReference type="ARBA" id="ARBA00004496"/>
    </source>
</evidence>
<protein>
    <recommendedName>
        <fullName evidence="9 10">Pyrroline-5-carboxylate reductase</fullName>
        <shortName evidence="9">P5C reductase</shortName>
        <shortName evidence="9">P5CR</shortName>
        <ecNumber evidence="9 10">1.5.1.2</ecNumber>
    </recommendedName>
    <alternativeName>
        <fullName evidence="9">PCA reductase</fullName>
    </alternativeName>
</protein>
<dbReference type="UniPathway" id="UPA00098">
    <property type="reaction ID" value="UER00361"/>
</dbReference>
<evidence type="ECO:0000256" key="6">
    <source>
        <dbReference type="ARBA" id="ARBA00022857"/>
    </source>
</evidence>
<dbReference type="Gene3D" id="1.10.3730.10">
    <property type="entry name" value="ProC C-terminal domain-like"/>
    <property type="match status" value="1"/>
</dbReference>
<dbReference type="GO" id="GO:0055129">
    <property type="term" value="P:L-proline biosynthetic process"/>
    <property type="evidence" value="ECO:0007669"/>
    <property type="project" value="UniProtKB-UniRule"/>
</dbReference>
<dbReference type="GO" id="GO:0004735">
    <property type="term" value="F:pyrroline-5-carboxylate reductase activity"/>
    <property type="evidence" value="ECO:0007669"/>
    <property type="project" value="UniProtKB-UniRule"/>
</dbReference>
<dbReference type="AlphaFoldDB" id="A0A1V2UHB3"/>
<dbReference type="RefSeq" id="WP_062806034.1">
    <property type="nucleotide sequence ID" value="NZ_CABMMO010000010.1"/>
</dbReference>
<comment type="catalytic activity">
    <reaction evidence="9 12">
        <text>L-proline + NADP(+) = (S)-1-pyrroline-5-carboxylate + NADPH + 2 H(+)</text>
        <dbReference type="Rhea" id="RHEA:14109"/>
        <dbReference type="ChEBI" id="CHEBI:15378"/>
        <dbReference type="ChEBI" id="CHEBI:17388"/>
        <dbReference type="ChEBI" id="CHEBI:57783"/>
        <dbReference type="ChEBI" id="CHEBI:58349"/>
        <dbReference type="ChEBI" id="CHEBI:60039"/>
        <dbReference type="EC" id="1.5.1.2"/>
    </reaction>
</comment>
<dbReference type="Proteomes" id="UP000189299">
    <property type="component" value="Unassembled WGS sequence"/>
</dbReference>
<dbReference type="HAMAP" id="MF_01925">
    <property type="entry name" value="P5C_reductase"/>
    <property type="match status" value="1"/>
</dbReference>
<sequence>MKIGFIGTGNMAQAIIHGILANNLVAKEDIFVSSGHYENAQRFAGKVGVNACQTNQEIAEKAEIVVLAVKPKIIEQVLHELRDHRKQQLFISIASGKSLATLEQALDPEAAIIRVMPNVNVSVGAGVSAICKNQAATNEQLTQATQIFEAIGSVYPLAEDDFSTFIGLAGSSPAFIYMLIDAMGRAGVLHGLPKKTATEIAAKAILGSCQKFLASDENPWELVDQVSSPGGTTVAGVVALEEAGFIPAIITGITKTIEKDKEML</sequence>
<keyword evidence="4 9" id="KW-0028">Amino-acid biosynthesis</keyword>
<comment type="pathway">
    <text evidence="9 12">Amino-acid biosynthesis; L-proline biosynthesis; L-proline from L-glutamate 5-semialdehyde: step 1/1.</text>
</comment>
<keyword evidence="5 9" id="KW-0641">Proline biosynthesis</keyword>
<dbReference type="NCBIfam" id="TIGR00112">
    <property type="entry name" value="proC"/>
    <property type="match status" value="1"/>
</dbReference>
<dbReference type="FunFam" id="1.10.3730.10:FF:000001">
    <property type="entry name" value="Pyrroline-5-carboxylate reductase"/>
    <property type="match status" value="1"/>
</dbReference>
<dbReference type="FunFam" id="3.40.50.720:FF:000190">
    <property type="entry name" value="Pyrroline-5-carboxylate reductase"/>
    <property type="match status" value="1"/>
</dbReference>
<dbReference type="InterPro" id="IPR029036">
    <property type="entry name" value="P5CR_dimer"/>
</dbReference>
<reference evidence="15 18" key="2">
    <citation type="submission" date="2020-04" db="EMBL/GenBank/DDBJ databases">
        <authorList>
            <person name="Abaymova A."/>
            <person name="Teymurazov M."/>
            <person name="Tazyna O."/>
            <person name="Chatushin Y."/>
            <person name="Svetoch E."/>
            <person name="Pereligyn V."/>
            <person name="Pohylenko V."/>
            <person name="Platonov M."/>
            <person name="Kartsev N."/>
            <person name="Skryabin Y."/>
            <person name="Sizova A."/>
            <person name="Solomentsev V."/>
            <person name="Kislichkina A."/>
            <person name="Bogun A."/>
        </authorList>
    </citation>
    <scope>NUCLEOTIDE SEQUENCE [LARGE SCALE GENOMIC DNA]</scope>
    <source>
        <strain evidence="15">SCPM-O-B-8398</strain>
        <strain evidence="18">SCPM-O-B-8398 (E28)</strain>
    </source>
</reference>
<dbReference type="Proteomes" id="UP000557857">
    <property type="component" value="Unassembled WGS sequence"/>
</dbReference>
<dbReference type="SUPFAM" id="SSF51735">
    <property type="entry name" value="NAD(P)-binding Rossmann-fold domains"/>
    <property type="match status" value="1"/>
</dbReference>
<evidence type="ECO:0000313" key="16">
    <source>
        <dbReference type="EMBL" id="ONN42363.1"/>
    </source>
</evidence>
<dbReference type="Pfam" id="PF14748">
    <property type="entry name" value="P5CR_dimer"/>
    <property type="match status" value="1"/>
</dbReference>
<feature type="binding site" evidence="11">
    <location>
        <position position="55"/>
    </location>
    <ligand>
        <name>NADPH</name>
        <dbReference type="ChEBI" id="CHEBI:57783"/>
    </ligand>
</feature>
<feature type="binding site" evidence="11">
    <location>
        <position position="34"/>
    </location>
    <ligand>
        <name>NADP(+)</name>
        <dbReference type="ChEBI" id="CHEBI:58349"/>
    </ligand>
</feature>
<dbReference type="InterPro" id="IPR053790">
    <property type="entry name" value="P5CR-like_CS"/>
</dbReference>
<dbReference type="STRING" id="53346.A5802_002925"/>
<keyword evidence="7 9" id="KW-0560">Oxidoreductase</keyword>
<gene>
    <name evidence="9 15" type="primary">proC</name>
    <name evidence="16" type="ORF">BTN92_10760</name>
    <name evidence="15" type="ORF">HI921_03430</name>
</gene>
<dbReference type="InterPro" id="IPR000304">
    <property type="entry name" value="Pyrroline-COOH_reductase"/>
</dbReference>
<keyword evidence="6 9" id="KW-0521">NADP</keyword>
<evidence type="ECO:0000256" key="10">
    <source>
        <dbReference type="NCBIfam" id="TIGR00112"/>
    </source>
</evidence>
<dbReference type="OrthoDB" id="9805754at2"/>
<feature type="binding site" evidence="11">
    <location>
        <begin position="6"/>
        <end position="11"/>
    </location>
    <ligand>
        <name>NADP(+)</name>
        <dbReference type="ChEBI" id="CHEBI:58349"/>
    </ligand>
</feature>
<evidence type="ECO:0000259" key="14">
    <source>
        <dbReference type="Pfam" id="PF14748"/>
    </source>
</evidence>
<proteinExistence type="inferred from homology"/>
<accession>A0A1V2UHB3</accession>
<dbReference type="EMBL" id="MSTR01000010">
    <property type="protein sequence ID" value="ONN42363.1"/>
    <property type="molecule type" value="Genomic_DNA"/>
</dbReference>
<dbReference type="GO" id="GO:0005737">
    <property type="term" value="C:cytoplasm"/>
    <property type="evidence" value="ECO:0007669"/>
    <property type="project" value="UniProtKB-SubCell"/>
</dbReference>
<dbReference type="InterPro" id="IPR008927">
    <property type="entry name" value="6-PGluconate_DH-like_C_sf"/>
</dbReference>
<comment type="similarity">
    <text evidence="2 9 12">Belongs to the pyrroline-5-carboxylate reductase family.</text>
</comment>
<dbReference type="EMBL" id="JABCAG010000006">
    <property type="protein sequence ID" value="NMP57525.1"/>
    <property type="molecule type" value="Genomic_DNA"/>
</dbReference>
<comment type="catalytic activity">
    <reaction evidence="9">
        <text>L-proline + NAD(+) = (S)-1-pyrroline-5-carboxylate + NADH + 2 H(+)</text>
        <dbReference type="Rhea" id="RHEA:14105"/>
        <dbReference type="ChEBI" id="CHEBI:15378"/>
        <dbReference type="ChEBI" id="CHEBI:17388"/>
        <dbReference type="ChEBI" id="CHEBI:57540"/>
        <dbReference type="ChEBI" id="CHEBI:57945"/>
        <dbReference type="ChEBI" id="CHEBI:60039"/>
        <dbReference type="EC" id="1.5.1.2"/>
    </reaction>
</comment>
<dbReference type="InterPro" id="IPR036291">
    <property type="entry name" value="NAD(P)-bd_dom_sf"/>
</dbReference>
<dbReference type="PANTHER" id="PTHR11645:SF0">
    <property type="entry name" value="PYRROLINE-5-CARBOXYLATE REDUCTASE 3"/>
    <property type="match status" value="1"/>
</dbReference>
<evidence type="ECO:0000256" key="11">
    <source>
        <dbReference type="PIRSR" id="PIRSR000193-1"/>
    </source>
</evidence>
<evidence type="ECO:0000256" key="3">
    <source>
        <dbReference type="ARBA" id="ARBA00022490"/>
    </source>
</evidence>
<evidence type="ECO:0000256" key="7">
    <source>
        <dbReference type="ARBA" id="ARBA00023002"/>
    </source>
</evidence>
<feature type="binding site" evidence="11">
    <location>
        <begin position="68"/>
        <end position="71"/>
    </location>
    <ligand>
        <name>NADP(+)</name>
        <dbReference type="ChEBI" id="CHEBI:58349"/>
    </ligand>
</feature>
<evidence type="ECO:0000313" key="17">
    <source>
        <dbReference type="Proteomes" id="UP000189299"/>
    </source>
</evidence>
<dbReference type="SUPFAM" id="SSF48179">
    <property type="entry name" value="6-phosphogluconate dehydrogenase C-terminal domain-like"/>
    <property type="match status" value="1"/>
</dbReference>
<comment type="subcellular location">
    <subcellularLocation>
        <location evidence="1 9">Cytoplasm</location>
    </subcellularLocation>
</comment>
<dbReference type="EC" id="1.5.1.2" evidence="9 10"/>
<dbReference type="Gene3D" id="3.40.50.720">
    <property type="entry name" value="NAD(P)-binding Rossmann-like Domain"/>
    <property type="match status" value="1"/>
</dbReference>
<evidence type="ECO:0000256" key="5">
    <source>
        <dbReference type="ARBA" id="ARBA00022650"/>
    </source>
</evidence>
<evidence type="ECO:0000313" key="18">
    <source>
        <dbReference type="Proteomes" id="UP000557857"/>
    </source>
</evidence>
<dbReference type="Pfam" id="PF03807">
    <property type="entry name" value="F420_oxidored"/>
    <property type="match status" value="1"/>
</dbReference>
<evidence type="ECO:0000256" key="8">
    <source>
        <dbReference type="ARBA" id="ARBA00058118"/>
    </source>
</evidence>
<keyword evidence="3 9" id="KW-0963">Cytoplasm</keyword>
<evidence type="ECO:0000256" key="2">
    <source>
        <dbReference type="ARBA" id="ARBA00005525"/>
    </source>
</evidence>
<dbReference type="PANTHER" id="PTHR11645">
    <property type="entry name" value="PYRROLINE-5-CARBOXYLATE REDUCTASE"/>
    <property type="match status" value="1"/>
</dbReference>
<comment type="function">
    <text evidence="8 9">Catalyzes the reduction of 1-pyrroline-5-carboxylate (PCA) to L-proline.</text>
</comment>
<dbReference type="InterPro" id="IPR028939">
    <property type="entry name" value="P5C_Rdtase_cat_N"/>
</dbReference>
<name>A0A1V2UHB3_ENTMU</name>
<organism evidence="16 17">
    <name type="scientific">Enterococcus mundtii</name>
    <dbReference type="NCBI Taxonomy" id="53346"/>
    <lineage>
        <taxon>Bacteria</taxon>
        <taxon>Bacillati</taxon>
        <taxon>Bacillota</taxon>
        <taxon>Bacilli</taxon>
        <taxon>Lactobacillales</taxon>
        <taxon>Enterococcaceae</taxon>
        <taxon>Enterococcus</taxon>
    </lineage>
</organism>
<evidence type="ECO:0000256" key="9">
    <source>
        <dbReference type="HAMAP-Rule" id="MF_01925"/>
    </source>
</evidence>
<reference evidence="16 17" key="1">
    <citation type="submission" date="2016-12" db="EMBL/GenBank/DDBJ databases">
        <authorList>
            <person name="Song W.-J."/>
            <person name="Kurnit D.M."/>
        </authorList>
    </citation>
    <scope>NUCLEOTIDE SEQUENCE [LARGE SCALE GENOMIC DNA]</scope>
    <source>
        <strain evidence="16 17">CGB1038-1_S1</strain>
    </source>
</reference>
<evidence type="ECO:0000313" key="15">
    <source>
        <dbReference type="EMBL" id="NMP57525.1"/>
    </source>
</evidence>
<dbReference type="PROSITE" id="PS00521">
    <property type="entry name" value="P5CR"/>
    <property type="match status" value="1"/>
</dbReference>
<feature type="domain" description="Pyrroline-5-carboxylate reductase dimerisation" evidence="14">
    <location>
        <begin position="159"/>
        <end position="263"/>
    </location>
</feature>
<dbReference type="PIRSF" id="PIRSF000193">
    <property type="entry name" value="Pyrrol-5-carb_rd"/>
    <property type="match status" value="1"/>
</dbReference>
<evidence type="ECO:0000259" key="13">
    <source>
        <dbReference type="Pfam" id="PF03807"/>
    </source>
</evidence>
<evidence type="ECO:0000256" key="4">
    <source>
        <dbReference type="ARBA" id="ARBA00022605"/>
    </source>
</evidence>
<comment type="caution">
    <text evidence="16">The sequence shown here is derived from an EMBL/GenBank/DDBJ whole genome shotgun (WGS) entry which is preliminary data.</text>
</comment>
<evidence type="ECO:0000256" key="12">
    <source>
        <dbReference type="RuleBase" id="RU003903"/>
    </source>
</evidence>